<evidence type="ECO:0000313" key="1">
    <source>
        <dbReference type="Proteomes" id="UP000887540"/>
    </source>
</evidence>
<reference evidence="2" key="1">
    <citation type="submission" date="2022-11" db="UniProtKB">
        <authorList>
            <consortium name="WormBaseParasite"/>
        </authorList>
    </citation>
    <scope>IDENTIFICATION</scope>
</reference>
<proteinExistence type="predicted"/>
<sequence length="68" mass="7474">MNLLTSLAVSDTSIAIKEATETRKGLEIDIILHVEACLPESMRRKMARGSIEISTTETNTFSCAKSCR</sequence>
<dbReference type="WBParaSite" id="ACRNAN_scaffold5930.g13230.t1">
    <property type="protein sequence ID" value="ACRNAN_scaffold5930.g13230.t1"/>
    <property type="gene ID" value="ACRNAN_scaffold5930.g13230"/>
</dbReference>
<name>A0A914E6J4_9BILA</name>
<protein>
    <submittedName>
        <fullName evidence="2">Uncharacterized protein</fullName>
    </submittedName>
</protein>
<accession>A0A914E6J4</accession>
<organism evidence="1 2">
    <name type="scientific">Acrobeloides nanus</name>
    <dbReference type="NCBI Taxonomy" id="290746"/>
    <lineage>
        <taxon>Eukaryota</taxon>
        <taxon>Metazoa</taxon>
        <taxon>Ecdysozoa</taxon>
        <taxon>Nematoda</taxon>
        <taxon>Chromadorea</taxon>
        <taxon>Rhabditida</taxon>
        <taxon>Tylenchina</taxon>
        <taxon>Cephalobomorpha</taxon>
        <taxon>Cephaloboidea</taxon>
        <taxon>Cephalobidae</taxon>
        <taxon>Acrobeloides</taxon>
    </lineage>
</organism>
<dbReference type="Proteomes" id="UP000887540">
    <property type="component" value="Unplaced"/>
</dbReference>
<evidence type="ECO:0000313" key="2">
    <source>
        <dbReference type="WBParaSite" id="ACRNAN_scaffold5930.g13230.t1"/>
    </source>
</evidence>
<keyword evidence="1" id="KW-1185">Reference proteome</keyword>
<dbReference type="AlphaFoldDB" id="A0A914E6J4"/>